<evidence type="ECO:0000313" key="4">
    <source>
        <dbReference type="Proteomes" id="UP000483379"/>
    </source>
</evidence>
<name>A0A6M0K623_9GAMM</name>
<accession>A0A6M0K623</accession>
<protein>
    <submittedName>
        <fullName evidence="3">DUF4214 domain-containing protein</fullName>
    </submittedName>
</protein>
<dbReference type="EMBL" id="JAAIJQ010000169">
    <property type="protein sequence ID" value="NEV65190.1"/>
    <property type="molecule type" value="Genomic_DNA"/>
</dbReference>
<dbReference type="InterPro" id="IPR052918">
    <property type="entry name" value="Motility_Chemotaxis_Reg"/>
</dbReference>
<feature type="domain" description="DUF4214" evidence="1">
    <location>
        <begin position="1016"/>
        <end position="1078"/>
    </location>
</feature>
<dbReference type="Pfam" id="PF13946">
    <property type="entry name" value="DUF4214"/>
    <property type="match status" value="1"/>
</dbReference>
<keyword evidence="4" id="KW-1185">Reference proteome</keyword>
<evidence type="ECO:0000259" key="2">
    <source>
        <dbReference type="Pfam" id="PF25778"/>
    </source>
</evidence>
<dbReference type="Pfam" id="PF25778">
    <property type="entry name" value="DUF7948"/>
    <property type="match status" value="1"/>
</dbReference>
<dbReference type="Pfam" id="PF06739">
    <property type="entry name" value="SBBP"/>
    <property type="match status" value="1"/>
</dbReference>
<dbReference type="Proteomes" id="UP000483379">
    <property type="component" value="Unassembled WGS sequence"/>
</dbReference>
<dbReference type="InterPro" id="IPR025282">
    <property type="entry name" value="DUF4214"/>
</dbReference>
<evidence type="ECO:0000259" key="1">
    <source>
        <dbReference type="Pfam" id="PF13946"/>
    </source>
</evidence>
<comment type="caution">
    <text evidence="3">The sequence shown here is derived from an EMBL/GenBank/DDBJ whole genome shotgun (WGS) entry which is preliminary data.</text>
</comment>
<dbReference type="InterPro" id="IPR010620">
    <property type="entry name" value="SBBP_repeat"/>
</dbReference>
<sequence>MSYYRGSDRAKWVSAVPTYDSVRYRAAYPGIDLLFRGDGSGLAYDFVLQPGADPSQIQMAVEGVEALTLAPDGALLMTLPDGRELRQRAPVIYQVIGDKRVLVEGRFEILVPRSGESSPTFGFQIAEHDPSYKLVIDPTLDYSTYVGGTRDDDARVITVTAGGQAIVAGSTSSSEFPVGGSTTASGDDALVYQVSADGSALDYVVVLGGSDDEQINGVALDPDTGALYLTGETSSEDFPVQAALYAVLPGGRAQAAFVAKLANDQTVEFATYFGGSSADTGQAIGIEYDEAGVAESLYIAGGTRSDDMVMRNALYDRSAGRTDGFLLKLSKDGQTLQSSTYFGGSGDDVIKFMDINADGIAYLMGETKSGDLPLRNEIQQSGGGTDVFLARIARAGLEVVSSTYLGGSGADIPTGMILDDERNIFLCGYTTSDDFPVENALYETHAGGGNDAFVAKFDHSATFLHFSTFLGGSADDRALGLTLDQVDDQDTFSQDLKYLYVVGDTESNNFPAENAFQNYYAGGVDGFIVKLHPWGLSLISSSYFGGTDEDSITAIAASRTEAQRVFLAGNTESEALFPLSETPAFAELSGRTDSFVAALSSVDYDPFDPTIAVETKQVTPELLDPSELEVQLTLSKNSWYDDLSAFSTRLHYDSSALEYLDVAWSGPAPGGTQPEEARIDSSVDGELYLEIYQDAAPVPLEGITATIKFGFIEVGSTDDDPLESGQLMLTLDQPWAADMRGLDTFVRGIPGGIFVDRRRNAVLGDCDVSGRVRLWEAQRAVDYLSAGLESPACMTRDYVMMTVTDLQEIINGYLDGGVGAGLESPVAFAPPALAAQASEAALTFDSARLEGGVIRVDLMLTSGGYEVSGLLSDITYDPALFPSVDAVVGPAASLAGKGVIANVVEPGWLRVLVYSVSKAVISDGVVATLALMPGGGLGLADANLLQASSASTPEAREVSLQGSALLAGESQGPRDDLWRVAEIYAATMGYAPDNEGLQYWLSRVADAPDWTPTTVAQSFFDQPLVQAEYPEALGYESLVDALYQNLFGRAADVSGKAYWLLELSSGRIRRNEMIIAMINGGWANLEAAQDMARFGNRIQVALAFAEHQAGLSVVYSTLSSDDQMALRAAGREVLATVGSDAASREAAIAAIPVLLSQALTGSALE</sequence>
<reference evidence="3 4" key="1">
    <citation type="submission" date="2020-02" db="EMBL/GenBank/DDBJ databases">
        <title>Genome sequences of Thiorhodococcus mannitoliphagus and Thiorhodococcus minor, purple sulfur photosynthetic bacteria in the gammaproteobacterial family, Chromatiaceae.</title>
        <authorList>
            <person name="Aviles F.A."/>
            <person name="Meyer T.E."/>
            <person name="Kyndt J.A."/>
        </authorList>
    </citation>
    <scope>NUCLEOTIDE SEQUENCE [LARGE SCALE GENOMIC DNA]</scope>
    <source>
        <strain evidence="3 4">DSM 11518</strain>
    </source>
</reference>
<dbReference type="PANTHER" id="PTHR35580">
    <property type="entry name" value="CELL SURFACE GLYCOPROTEIN (S-LAYER PROTEIN)-LIKE PROTEIN"/>
    <property type="match status" value="1"/>
</dbReference>
<dbReference type="AlphaFoldDB" id="A0A6M0K623"/>
<organism evidence="3 4">
    <name type="scientific">Thiorhodococcus minor</name>
    <dbReference type="NCBI Taxonomy" id="57489"/>
    <lineage>
        <taxon>Bacteria</taxon>
        <taxon>Pseudomonadati</taxon>
        <taxon>Pseudomonadota</taxon>
        <taxon>Gammaproteobacteria</taxon>
        <taxon>Chromatiales</taxon>
        <taxon>Chromatiaceae</taxon>
        <taxon>Thiorhodococcus</taxon>
    </lineage>
</organism>
<dbReference type="RefSeq" id="WP_164456518.1">
    <property type="nucleotide sequence ID" value="NZ_JAAIJQ010000169.1"/>
</dbReference>
<dbReference type="InterPro" id="IPR057708">
    <property type="entry name" value="DUF7948"/>
</dbReference>
<proteinExistence type="predicted"/>
<gene>
    <name evidence="3" type="ORF">G3446_25715</name>
</gene>
<dbReference type="PANTHER" id="PTHR35580:SF1">
    <property type="entry name" value="PHYTASE-LIKE DOMAIN-CONTAINING PROTEIN"/>
    <property type="match status" value="1"/>
</dbReference>
<feature type="domain" description="DUF7948" evidence="2">
    <location>
        <begin position="2"/>
        <end position="139"/>
    </location>
</feature>
<evidence type="ECO:0000313" key="3">
    <source>
        <dbReference type="EMBL" id="NEV65190.1"/>
    </source>
</evidence>